<organism evidence="5">
    <name type="scientific">Pyramimonas obovata</name>
    <dbReference type="NCBI Taxonomy" id="1411642"/>
    <lineage>
        <taxon>Eukaryota</taxon>
        <taxon>Viridiplantae</taxon>
        <taxon>Chlorophyta</taxon>
        <taxon>Pyramimonadophyceae</taxon>
        <taxon>Pyramimonadales</taxon>
        <taxon>Pyramimonadaceae</taxon>
        <taxon>Pyramimonas</taxon>
        <taxon>Pyramimonas incertae sedis</taxon>
    </lineage>
</organism>
<dbReference type="Pfam" id="PF09273">
    <property type="entry name" value="Rubis-subs-bind"/>
    <property type="match status" value="1"/>
</dbReference>
<keyword evidence="1" id="KW-0489">Methyltransferase</keyword>
<dbReference type="EMBL" id="HBFA01010279">
    <property type="protein sequence ID" value="CAD8658394.1"/>
    <property type="molecule type" value="Transcribed_RNA"/>
</dbReference>
<dbReference type="PANTHER" id="PTHR13271:SF140">
    <property type="entry name" value="SET DOMAIN-CONTAINING PROTEIN"/>
    <property type="match status" value="1"/>
</dbReference>
<accession>A0A7S0QT59</accession>
<dbReference type="SUPFAM" id="SSF82199">
    <property type="entry name" value="SET domain"/>
    <property type="match status" value="1"/>
</dbReference>
<feature type="domain" description="Rubisco LSMT substrate-binding" evidence="4">
    <location>
        <begin position="345"/>
        <end position="395"/>
    </location>
</feature>
<evidence type="ECO:0000256" key="1">
    <source>
        <dbReference type="ARBA" id="ARBA00022603"/>
    </source>
</evidence>
<reference evidence="5" key="1">
    <citation type="submission" date="2021-01" db="EMBL/GenBank/DDBJ databases">
        <authorList>
            <person name="Corre E."/>
            <person name="Pelletier E."/>
            <person name="Niang G."/>
            <person name="Scheremetjew M."/>
            <person name="Finn R."/>
            <person name="Kale V."/>
            <person name="Holt S."/>
            <person name="Cochrane G."/>
            <person name="Meng A."/>
            <person name="Brown T."/>
            <person name="Cohen L."/>
        </authorList>
    </citation>
    <scope>NUCLEOTIDE SEQUENCE</scope>
    <source>
        <strain evidence="5">CCMP722</strain>
    </source>
</reference>
<evidence type="ECO:0000256" key="3">
    <source>
        <dbReference type="ARBA" id="ARBA00022691"/>
    </source>
</evidence>
<dbReference type="InterPro" id="IPR050600">
    <property type="entry name" value="SETD3_SETD6_MTase"/>
</dbReference>
<dbReference type="InterPro" id="IPR015353">
    <property type="entry name" value="Rubisco_LSMT_subst-bd"/>
</dbReference>
<dbReference type="Gene3D" id="3.90.1420.10">
    <property type="entry name" value="Rubisco LSMT, substrate-binding domain"/>
    <property type="match status" value="1"/>
</dbReference>
<proteinExistence type="predicted"/>
<keyword evidence="2" id="KW-0808">Transferase</keyword>
<dbReference type="GO" id="GO:0032259">
    <property type="term" value="P:methylation"/>
    <property type="evidence" value="ECO:0007669"/>
    <property type="project" value="UniProtKB-KW"/>
</dbReference>
<sequence length="416" mass="45333">MEQHQWERLCQWISDAGAAGMEPASCAVKPGLFDMGGESIRGLAATKDLQPKDVLMSVPIYCTIVAEEIAQPFDGASWGASLAAKVFQEQARGEESPFYAYLQTLPPSATTTVLAQPHELAEVQYEPMAARIQDLTLRFQHDFDQCPPFALEGASWVDFVNVLATIYSRTFRINGRRYLIPAVDQLNHTVGEHQAEWRLDEAEGVINVVATAPVPSGGQLFASYGHRSNDDFLLFYGFVPAKNPADDVEVFNTVDAAVEWAVDRFAPDDPTAARAAAAAAAAVVQSRMEAEERETEAAEGMAFEVVAGQRPSEMALRVLRSGEVDGRLMAALEALHSAGGGVHPLEAIVHRCAEVLSEFPTTAEDDVGILQEANAELSDLAKLLIRYRIGKKVVLMTVIELCNQELASWQEDRGAE</sequence>
<evidence type="ECO:0000313" key="5">
    <source>
        <dbReference type="EMBL" id="CAD8658394.1"/>
    </source>
</evidence>
<dbReference type="InterPro" id="IPR046341">
    <property type="entry name" value="SET_dom_sf"/>
</dbReference>
<dbReference type="SUPFAM" id="SSF81822">
    <property type="entry name" value="RuBisCo LSMT C-terminal, substrate-binding domain"/>
    <property type="match status" value="1"/>
</dbReference>
<dbReference type="AlphaFoldDB" id="A0A7S0QT59"/>
<protein>
    <recommendedName>
        <fullName evidence="4">Rubisco LSMT substrate-binding domain-containing protein</fullName>
    </recommendedName>
</protein>
<dbReference type="InterPro" id="IPR036464">
    <property type="entry name" value="Rubisco_LSMT_subst-bd_sf"/>
</dbReference>
<name>A0A7S0QT59_9CHLO</name>
<dbReference type="Gene3D" id="3.90.1410.10">
    <property type="entry name" value="set domain protein methyltransferase, domain 1"/>
    <property type="match status" value="1"/>
</dbReference>
<dbReference type="CDD" id="cd10527">
    <property type="entry name" value="SET_LSMT"/>
    <property type="match status" value="1"/>
</dbReference>
<dbReference type="GO" id="GO:0016279">
    <property type="term" value="F:protein-lysine N-methyltransferase activity"/>
    <property type="evidence" value="ECO:0007669"/>
    <property type="project" value="TreeGrafter"/>
</dbReference>
<evidence type="ECO:0000256" key="2">
    <source>
        <dbReference type="ARBA" id="ARBA00022679"/>
    </source>
</evidence>
<keyword evidence="3" id="KW-0949">S-adenosyl-L-methionine</keyword>
<gene>
    <name evidence="5" type="ORF">POBO1169_LOCUS5380</name>
</gene>
<evidence type="ECO:0000259" key="4">
    <source>
        <dbReference type="Pfam" id="PF09273"/>
    </source>
</evidence>
<dbReference type="PANTHER" id="PTHR13271">
    <property type="entry name" value="UNCHARACTERIZED PUTATIVE METHYLTRANSFERASE"/>
    <property type="match status" value="1"/>
</dbReference>